<dbReference type="Proteomes" id="UP001651158">
    <property type="component" value="Unassembled WGS sequence"/>
</dbReference>
<dbReference type="EMBL" id="JAKROA010000007">
    <property type="protein sequence ID" value="KAL5105932.1"/>
    <property type="molecule type" value="Genomic_DNA"/>
</dbReference>
<evidence type="ECO:0000256" key="5">
    <source>
        <dbReference type="SAM" id="Phobius"/>
    </source>
</evidence>
<dbReference type="InterPro" id="IPR008952">
    <property type="entry name" value="Tetraspanin_EC2_sf"/>
</dbReference>
<reference evidence="6 7" key="1">
    <citation type="journal article" date="2022" name="Front. Cell. Infect. Microbiol.">
        <title>The Genomes of Two Strains of Taenia crassiceps the Animal Model for the Study of Human Cysticercosis.</title>
        <authorList>
            <person name="Bobes R.J."/>
            <person name="Estrada K."/>
            <person name="Rios-Valencia D.G."/>
            <person name="Calderon-Gallegos A."/>
            <person name="de la Torre P."/>
            <person name="Carrero J.C."/>
            <person name="Sanchez-Flores A."/>
            <person name="Laclette J.P."/>
        </authorList>
    </citation>
    <scope>NUCLEOTIDE SEQUENCE [LARGE SCALE GENOMIC DNA]</scope>
    <source>
        <strain evidence="6">WFUcys</strain>
    </source>
</reference>
<dbReference type="SUPFAM" id="SSF48652">
    <property type="entry name" value="Tetraspanin"/>
    <property type="match status" value="1"/>
</dbReference>
<dbReference type="Pfam" id="PF00335">
    <property type="entry name" value="Tetraspanin"/>
    <property type="match status" value="1"/>
</dbReference>
<dbReference type="PANTHER" id="PTHR19282">
    <property type="entry name" value="TETRASPANIN"/>
    <property type="match status" value="1"/>
</dbReference>
<evidence type="ECO:0000256" key="4">
    <source>
        <dbReference type="ARBA" id="ARBA00023136"/>
    </source>
</evidence>
<keyword evidence="2 5" id="KW-0812">Transmembrane</keyword>
<evidence type="ECO:0000256" key="1">
    <source>
        <dbReference type="ARBA" id="ARBA00004141"/>
    </source>
</evidence>
<name>A0ABR4Q8P0_9CEST</name>
<dbReference type="PANTHER" id="PTHR19282:SF544">
    <property type="entry name" value="TETRASPANIN"/>
    <property type="match status" value="1"/>
</dbReference>
<evidence type="ECO:0000313" key="6">
    <source>
        <dbReference type="EMBL" id="KAL5105932.1"/>
    </source>
</evidence>
<protein>
    <recommendedName>
        <fullName evidence="8">Tetraspanin</fullName>
    </recommendedName>
</protein>
<comment type="caution">
    <text evidence="6">The sequence shown here is derived from an EMBL/GenBank/DDBJ whole genome shotgun (WGS) entry which is preliminary data.</text>
</comment>
<evidence type="ECO:0008006" key="8">
    <source>
        <dbReference type="Google" id="ProtNLM"/>
    </source>
</evidence>
<evidence type="ECO:0000256" key="3">
    <source>
        <dbReference type="ARBA" id="ARBA00022989"/>
    </source>
</evidence>
<feature type="transmembrane region" description="Helical" evidence="5">
    <location>
        <begin position="227"/>
        <end position="248"/>
    </location>
</feature>
<comment type="subcellular location">
    <subcellularLocation>
        <location evidence="1">Membrane</location>
        <topology evidence="1">Multi-pass membrane protein</topology>
    </subcellularLocation>
</comment>
<proteinExistence type="predicted"/>
<accession>A0ABR4Q8P0</accession>
<sequence length="254" mass="28086">MSLLITIPSYILCATFLAIASFGIFLKASDTVTQDVVKMLFLEFRISDRDLSELAQFAAENDYIGSALIVVGLVMAVVCLLGLISAWNDWKILLTIYAAVLITLLFVEAIVLTVCYANPNELATPLLHTMEKLLGEYTDVSSNNSMAKAVWNTVMRAELKCNNQVYSKCCGINGYRDFDQRMMRLPRECCGSSFNCITSNAQATKAPGCKDKLTACTAGYSKYMLCMFVFALLLQNAFTVLPISCVFLTKLDLE</sequence>
<gene>
    <name evidence="6" type="ORF">TcWFU_008952</name>
</gene>
<feature type="transmembrane region" description="Helical" evidence="5">
    <location>
        <begin position="7"/>
        <end position="26"/>
    </location>
</feature>
<keyword evidence="4 5" id="KW-0472">Membrane</keyword>
<keyword evidence="3 5" id="KW-1133">Transmembrane helix</keyword>
<feature type="transmembrane region" description="Helical" evidence="5">
    <location>
        <begin position="63"/>
        <end position="84"/>
    </location>
</feature>
<keyword evidence="7" id="KW-1185">Reference proteome</keyword>
<organism evidence="6 7">
    <name type="scientific">Taenia crassiceps</name>
    <dbReference type="NCBI Taxonomy" id="6207"/>
    <lineage>
        <taxon>Eukaryota</taxon>
        <taxon>Metazoa</taxon>
        <taxon>Spiralia</taxon>
        <taxon>Lophotrochozoa</taxon>
        <taxon>Platyhelminthes</taxon>
        <taxon>Cestoda</taxon>
        <taxon>Eucestoda</taxon>
        <taxon>Cyclophyllidea</taxon>
        <taxon>Taeniidae</taxon>
        <taxon>Taenia</taxon>
    </lineage>
</organism>
<feature type="transmembrane region" description="Helical" evidence="5">
    <location>
        <begin position="96"/>
        <end position="119"/>
    </location>
</feature>
<evidence type="ECO:0000256" key="2">
    <source>
        <dbReference type="ARBA" id="ARBA00022692"/>
    </source>
</evidence>
<dbReference type="InterPro" id="IPR018499">
    <property type="entry name" value="Tetraspanin/Peripherin"/>
</dbReference>
<dbReference type="CDD" id="cd03127">
    <property type="entry name" value="tetraspanin_LEL"/>
    <property type="match status" value="1"/>
</dbReference>
<evidence type="ECO:0000313" key="7">
    <source>
        <dbReference type="Proteomes" id="UP001651158"/>
    </source>
</evidence>